<evidence type="ECO:0000256" key="2">
    <source>
        <dbReference type="ARBA" id="ARBA00022723"/>
    </source>
</evidence>
<evidence type="ECO:0000259" key="8">
    <source>
        <dbReference type="SMART" id="SM00986"/>
    </source>
</evidence>
<keyword evidence="4" id="KW-0378">Hydrolase</keyword>
<dbReference type="SMART" id="SM00986">
    <property type="entry name" value="UDG"/>
    <property type="match status" value="1"/>
</dbReference>
<dbReference type="InterPro" id="IPR005122">
    <property type="entry name" value="Uracil-DNA_glycosylase-like"/>
</dbReference>
<keyword evidence="3" id="KW-0227">DNA damage</keyword>
<dbReference type="PANTHER" id="PTHR33693">
    <property type="entry name" value="TYPE-5 URACIL-DNA GLYCOSYLASE"/>
    <property type="match status" value="1"/>
</dbReference>
<dbReference type="EMBL" id="BAABHQ010000026">
    <property type="protein sequence ID" value="GAA4894518.1"/>
    <property type="molecule type" value="Genomic_DNA"/>
</dbReference>
<keyword evidence="6" id="KW-0411">Iron-sulfur</keyword>
<evidence type="ECO:0000256" key="1">
    <source>
        <dbReference type="ARBA" id="ARBA00022485"/>
    </source>
</evidence>
<dbReference type="SMART" id="SM00987">
    <property type="entry name" value="UreE_C"/>
    <property type="match status" value="1"/>
</dbReference>
<protein>
    <submittedName>
        <fullName evidence="9">Uracil-DNA glycosylase</fullName>
    </submittedName>
</protein>
<dbReference type="InterPro" id="IPR051536">
    <property type="entry name" value="UDG_Type-4/5"/>
</dbReference>
<keyword evidence="5" id="KW-0408">Iron</keyword>
<keyword evidence="7" id="KW-0234">DNA repair</keyword>
<evidence type="ECO:0000256" key="4">
    <source>
        <dbReference type="ARBA" id="ARBA00022801"/>
    </source>
</evidence>
<evidence type="ECO:0000313" key="10">
    <source>
        <dbReference type="Proteomes" id="UP001500457"/>
    </source>
</evidence>
<dbReference type="Gene3D" id="3.40.470.10">
    <property type="entry name" value="Uracil-DNA glycosylase-like domain"/>
    <property type="match status" value="1"/>
</dbReference>
<reference evidence="10" key="1">
    <citation type="journal article" date="2019" name="Int. J. Syst. Evol. Microbiol.">
        <title>The Global Catalogue of Microorganisms (GCM) 10K type strain sequencing project: providing services to taxonomists for standard genome sequencing and annotation.</title>
        <authorList>
            <consortium name="The Broad Institute Genomics Platform"/>
            <consortium name="The Broad Institute Genome Sequencing Center for Infectious Disease"/>
            <person name="Wu L."/>
            <person name="Ma J."/>
        </authorList>
    </citation>
    <scope>NUCLEOTIDE SEQUENCE [LARGE SCALE GENOMIC DNA]</scope>
    <source>
        <strain evidence="10">JCM 17983</strain>
    </source>
</reference>
<accession>A0ABP9F535</accession>
<keyword evidence="2" id="KW-0479">Metal-binding</keyword>
<feature type="domain" description="Uracil-DNA glycosylase-like" evidence="8">
    <location>
        <begin position="46"/>
        <end position="216"/>
    </location>
</feature>
<dbReference type="Proteomes" id="UP001500457">
    <property type="component" value="Unassembled WGS sequence"/>
</dbReference>
<name>A0ABP9F535_9PSEU</name>
<evidence type="ECO:0000313" key="9">
    <source>
        <dbReference type="EMBL" id="GAA4894518.1"/>
    </source>
</evidence>
<comment type="caution">
    <text evidence="9">The sequence shown here is derived from an EMBL/GenBank/DDBJ whole genome shotgun (WGS) entry which is preliminary data.</text>
</comment>
<organism evidence="9 10">
    <name type="scientific">Actinomycetospora straminea</name>
    <dbReference type="NCBI Taxonomy" id="663607"/>
    <lineage>
        <taxon>Bacteria</taxon>
        <taxon>Bacillati</taxon>
        <taxon>Actinomycetota</taxon>
        <taxon>Actinomycetes</taxon>
        <taxon>Pseudonocardiales</taxon>
        <taxon>Pseudonocardiaceae</taxon>
        <taxon>Actinomycetospora</taxon>
    </lineage>
</organism>
<evidence type="ECO:0000256" key="7">
    <source>
        <dbReference type="ARBA" id="ARBA00023204"/>
    </source>
</evidence>
<dbReference type="Pfam" id="PF03167">
    <property type="entry name" value="UDG"/>
    <property type="match status" value="1"/>
</dbReference>
<evidence type="ECO:0000256" key="6">
    <source>
        <dbReference type="ARBA" id="ARBA00023014"/>
    </source>
</evidence>
<dbReference type="RefSeq" id="WP_274234723.1">
    <property type="nucleotide sequence ID" value="NZ_BAABHQ010000026.1"/>
</dbReference>
<evidence type="ECO:0000256" key="3">
    <source>
        <dbReference type="ARBA" id="ARBA00022763"/>
    </source>
</evidence>
<sequence length="227" mass="23571">MTADRAAELADLAARIADCTACPRLVASRQAAAAAGTGPYWARPVPGVGDPAARVHVLGLATAPHGGNRTGQAFTGNPTADTLVAALHRAGLANRPTSEHAGDGLRLGGAWMASAVRCPPPDHRPTRTERATCAGWLTAELAALPDVAVVQCLGRLAWEAACDWAGERPRPRFAHGAEHVVTAGPRPGLRLLASYHPSPQNTRSRRLTPAMLDAVLARAVTASSPHP</sequence>
<proteinExistence type="predicted"/>
<gene>
    <name evidence="9" type="ORF">GCM10023203_55960</name>
</gene>
<dbReference type="PANTHER" id="PTHR33693:SF3">
    <property type="entry name" value="TYPE-5 URACIL-DNA GLYCOSYLASE"/>
    <property type="match status" value="1"/>
</dbReference>
<evidence type="ECO:0000256" key="5">
    <source>
        <dbReference type="ARBA" id="ARBA00023004"/>
    </source>
</evidence>
<dbReference type="InterPro" id="IPR036895">
    <property type="entry name" value="Uracil-DNA_glycosylase-like_sf"/>
</dbReference>
<keyword evidence="1" id="KW-0004">4Fe-4S</keyword>
<keyword evidence="10" id="KW-1185">Reference proteome</keyword>
<dbReference type="SUPFAM" id="SSF52141">
    <property type="entry name" value="Uracil-DNA glycosylase-like"/>
    <property type="match status" value="1"/>
</dbReference>